<keyword evidence="9" id="KW-0844">Vision</keyword>
<dbReference type="PANTHER" id="PTHR24240">
    <property type="entry name" value="OPSIN"/>
    <property type="match status" value="1"/>
</dbReference>
<gene>
    <name evidence="12" type="primary">RGR-like</name>
</gene>
<dbReference type="GO" id="GO:0007601">
    <property type="term" value="P:visual perception"/>
    <property type="evidence" value="ECO:0007669"/>
    <property type="project" value="UniProtKB-KW"/>
</dbReference>
<evidence type="ECO:0000256" key="7">
    <source>
        <dbReference type="ARBA" id="ARBA00023170"/>
    </source>
</evidence>
<dbReference type="PROSITE" id="PS50262">
    <property type="entry name" value="G_PROTEIN_RECEP_F1_2"/>
    <property type="match status" value="1"/>
</dbReference>
<evidence type="ECO:0000313" key="12">
    <source>
        <dbReference type="EMBL" id="BAQ54740.1"/>
    </source>
</evidence>
<dbReference type="EMBL" id="LC009098">
    <property type="protein sequence ID" value="BAQ54740.1"/>
    <property type="molecule type" value="mRNA"/>
</dbReference>
<organism evidence="12">
    <name type="scientific">Somatochlora uchidai</name>
    <dbReference type="NCBI Taxonomy" id="1168684"/>
    <lineage>
        <taxon>Eukaryota</taxon>
        <taxon>Metazoa</taxon>
        <taxon>Ecdysozoa</taxon>
        <taxon>Arthropoda</taxon>
        <taxon>Hexapoda</taxon>
        <taxon>Insecta</taxon>
        <taxon>Pterygota</taxon>
        <taxon>Palaeoptera</taxon>
        <taxon>Odonata</taxon>
        <taxon>Epiprocta</taxon>
        <taxon>Anisoptera</taxon>
        <taxon>Libelluloidea</taxon>
        <taxon>Corduliidae</taxon>
        <taxon>Somatochlora</taxon>
    </lineage>
</organism>
<keyword evidence="3 10" id="KW-0812">Transmembrane</keyword>
<evidence type="ECO:0000256" key="5">
    <source>
        <dbReference type="ARBA" id="ARBA00023040"/>
    </source>
</evidence>
<evidence type="ECO:0000256" key="10">
    <source>
        <dbReference type="SAM" id="Phobius"/>
    </source>
</evidence>
<sequence>MESTSALQPECLWPTMEMHYLTWLGAVLIVCGILGSAANGMLSAGCLLGIGIPESRADQGHRLLLLNLSVASLGTLLLAGFPFTGPSLIYGRWIFGNGCCQLFAFLRQMFGFTQLSALMLLTAERYWLFYIITKEQTRMMSIKGCAWIIVSFWALSIIFAIPPLVHWGRYACDSTITTCELDWQMTNNNQVSFNLFYLAFGIALPTVIIFFCLWRSHKMIKSLSIETNDFGVDTIGQYSITKVVMYIVLGMYLAWLPRAILVFLTMVLGKEGVQNLPAILKILSPIFVEASTIVPLIVYAVLGSNVRETMLKMLKKRSSFKARHGMIRLRSTS</sequence>
<feature type="transmembrane region" description="Helical" evidence="10">
    <location>
        <begin position="63"/>
        <end position="83"/>
    </location>
</feature>
<evidence type="ECO:0000256" key="2">
    <source>
        <dbReference type="ARBA" id="ARBA00010663"/>
    </source>
</evidence>
<dbReference type="SUPFAM" id="SSF81321">
    <property type="entry name" value="Family A G protein-coupled receptor-like"/>
    <property type="match status" value="1"/>
</dbReference>
<dbReference type="AlphaFoldDB" id="A0A0C6G6P3"/>
<feature type="transmembrane region" description="Helical" evidence="10">
    <location>
        <begin position="243"/>
        <end position="266"/>
    </location>
</feature>
<dbReference type="InterPro" id="IPR017452">
    <property type="entry name" value="GPCR_Rhodpsn_7TM"/>
</dbReference>
<evidence type="ECO:0000256" key="8">
    <source>
        <dbReference type="ARBA" id="ARBA00023224"/>
    </source>
</evidence>
<dbReference type="Gene3D" id="1.20.1070.10">
    <property type="entry name" value="Rhodopsin 7-helix transmembrane proteins"/>
    <property type="match status" value="1"/>
</dbReference>
<reference evidence="12" key="1">
    <citation type="journal article" date="2015" name="Proc. Natl. Acad. Sci. U.S.A.">
        <title>Extraordinary diversity of visual opsin genes in dragonflies.</title>
        <authorList>
            <person name="Futahashi R."/>
            <person name="Kawahara-Miki R."/>
            <person name="Kinoshita M."/>
            <person name="Yoshitake K."/>
            <person name="Yajima S."/>
            <person name="Arikawa K."/>
            <person name="Fukatsu T."/>
        </authorList>
    </citation>
    <scope>NUCLEOTIDE SEQUENCE</scope>
</reference>
<dbReference type="InterPro" id="IPR000276">
    <property type="entry name" value="GPCR_Rhodpsn"/>
</dbReference>
<keyword evidence="5" id="KW-0297">G-protein coupled receptor</keyword>
<keyword evidence="8" id="KW-0807">Transducer</keyword>
<feature type="transmembrane region" description="Helical" evidence="10">
    <location>
        <begin position="112"/>
        <end position="132"/>
    </location>
</feature>
<evidence type="ECO:0000256" key="1">
    <source>
        <dbReference type="ARBA" id="ARBA00004141"/>
    </source>
</evidence>
<feature type="transmembrane region" description="Helical" evidence="10">
    <location>
        <begin position="20"/>
        <end position="51"/>
    </location>
</feature>
<evidence type="ECO:0000256" key="9">
    <source>
        <dbReference type="ARBA" id="ARBA00023305"/>
    </source>
</evidence>
<keyword evidence="9" id="KW-0716">Sensory transduction</keyword>
<feature type="transmembrane region" description="Helical" evidence="10">
    <location>
        <begin position="144"/>
        <end position="165"/>
    </location>
</feature>
<dbReference type="InterPro" id="IPR050125">
    <property type="entry name" value="GPCR_opsins"/>
</dbReference>
<feature type="transmembrane region" description="Helical" evidence="10">
    <location>
        <begin position="195"/>
        <end position="214"/>
    </location>
</feature>
<protein>
    <submittedName>
        <fullName evidence="12">RGR-like protein</fullName>
    </submittedName>
</protein>
<evidence type="ECO:0000259" key="11">
    <source>
        <dbReference type="PROSITE" id="PS50262"/>
    </source>
</evidence>
<evidence type="ECO:0000256" key="4">
    <source>
        <dbReference type="ARBA" id="ARBA00022989"/>
    </source>
</evidence>
<comment type="similarity">
    <text evidence="2">Belongs to the G-protein coupled receptor 1 family.</text>
</comment>
<accession>A0A0C6G6P3</accession>
<keyword evidence="4 10" id="KW-1133">Transmembrane helix</keyword>
<evidence type="ECO:0000256" key="3">
    <source>
        <dbReference type="ARBA" id="ARBA00022692"/>
    </source>
</evidence>
<proteinExistence type="evidence at transcript level"/>
<dbReference type="GO" id="GO:0004930">
    <property type="term" value="F:G protein-coupled receptor activity"/>
    <property type="evidence" value="ECO:0007669"/>
    <property type="project" value="UniProtKB-KW"/>
</dbReference>
<feature type="domain" description="G-protein coupled receptors family 1 profile" evidence="11">
    <location>
        <begin position="25"/>
        <end position="299"/>
    </location>
</feature>
<keyword evidence="6 10" id="KW-0472">Membrane</keyword>
<evidence type="ECO:0000256" key="6">
    <source>
        <dbReference type="ARBA" id="ARBA00023136"/>
    </source>
</evidence>
<keyword evidence="7" id="KW-0675">Receptor</keyword>
<name>A0A0C6G6P3_9ODON</name>
<comment type="subcellular location">
    <subcellularLocation>
        <location evidence="1">Membrane</location>
        <topology evidence="1">Multi-pass membrane protein</topology>
    </subcellularLocation>
</comment>
<dbReference type="PRINTS" id="PR00237">
    <property type="entry name" value="GPCRRHODOPSN"/>
</dbReference>
<dbReference type="GO" id="GO:0016020">
    <property type="term" value="C:membrane"/>
    <property type="evidence" value="ECO:0007669"/>
    <property type="project" value="UniProtKB-SubCell"/>
</dbReference>
<feature type="transmembrane region" description="Helical" evidence="10">
    <location>
        <begin position="286"/>
        <end position="306"/>
    </location>
</feature>
<dbReference type="Pfam" id="PF00001">
    <property type="entry name" value="7tm_1"/>
    <property type="match status" value="1"/>
</dbReference>